<organism evidence="1 2">
    <name type="scientific">Schistosoma mattheei</name>
    <dbReference type="NCBI Taxonomy" id="31246"/>
    <lineage>
        <taxon>Eukaryota</taxon>
        <taxon>Metazoa</taxon>
        <taxon>Spiralia</taxon>
        <taxon>Lophotrochozoa</taxon>
        <taxon>Platyhelminthes</taxon>
        <taxon>Trematoda</taxon>
        <taxon>Digenea</taxon>
        <taxon>Strigeidida</taxon>
        <taxon>Schistosomatoidea</taxon>
        <taxon>Schistosomatidae</taxon>
        <taxon>Schistosoma</taxon>
    </lineage>
</organism>
<evidence type="ECO:0000313" key="2">
    <source>
        <dbReference type="Proteomes" id="UP000269396"/>
    </source>
</evidence>
<dbReference type="Proteomes" id="UP000269396">
    <property type="component" value="Unassembled WGS sequence"/>
</dbReference>
<dbReference type="AlphaFoldDB" id="A0A183Q4J2"/>
<keyword evidence="2" id="KW-1185">Reference proteome</keyword>
<dbReference type="EMBL" id="UZAL01047615">
    <property type="protein sequence ID" value="VDP85053.1"/>
    <property type="molecule type" value="Genomic_DNA"/>
</dbReference>
<gene>
    <name evidence="1" type="ORF">SMTD_LOCUS21528</name>
</gene>
<protein>
    <submittedName>
        <fullName evidence="1">Uncharacterized protein</fullName>
    </submittedName>
</protein>
<sequence>MELRITGNNPLKVIEDNYVYVSQYNNGLVSHELKFCLCEMYLNTERKKTDGGIIAYHQTVLAAIILIDLLEFERATNHHIFKCIETFMHHSGRASHLNFLADKFIIYHSQCIEPRFEECEFHECKLLSRCNLQYSDVTSVSLLIQRIYSELKVLGCFFSPGFTPINNKLRP</sequence>
<accession>A0A183Q4J2</accession>
<reference evidence="1 2" key="1">
    <citation type="submission" date="2018-11" db="EMBL/GenBank/DDBJ databases">
        <authorList>
            <consortium name="Pathogen Informatics"/>
        </authorList>
    </citation>
    <scope>NUCLEOTIDE SEQUENCE [LARGE SCALE GENOMIC DNA]</scope>
    <source>
        <strain>Denwood</strain>
        <strain evidence="2">Zambia</strain>
    </source>
</reference>
<proteinExistence type="predicted"/>
<name>A0A183Q4J2_9TREM</name>
<evidence type="ECO:0000313" key="1">
    <source>
        <dbReference type="EMBL" id="VDP85053.1"/>
    </source>
</evidence>